<dbReference type="OMA" id="HEHCVFI"/>
<dbReference type="Gene3D" id="3.30.1120.10">
    <property type="match status" value="1"/>
</dbReference>
<dbReference type="InterPro" id="IPR017850">
    <property type="entry name" value="Alkaline_phosphatase_core_sf"/>
</dbReference>
<gene>
    <name evidence="9" type="ORF">Esi_0160_0052</name>
</gene>
<keyword evidence="7" id="KW-0812">Transmembrane</keyword>
<keyword evidence="2" id="KW-0479">Metal-binding</keyword>
<dbReference type="GO" id="GO:0046872">
    <property type="term" value="F:metal ion binding"/>
    <property type="evidence" value="ECO:0007669"/>
    <property type="project" value="UniProtKB-KW"/>
</dbReference>
<reference evidence="9 10" key="1">
    <citation type="journal article" date="2010" name="Nature">
        <title>The Ectocarpus genome and the independent evolution of multicellularity in brown algae.</title>
        <authorList>
            <person name="Cock J.M."/>
            <person name="Sterck L."/>
            <person name="Rouze P."/>
            <person name="Scornet D."/>
            <person name="Allen A.E."/>
            <person name="Amoutzias G."/>
            <person name="Anthouard V."/>
            <person name="Artiguenave F."/>
            <person name="Aury J.M."/>
            <person name="Badger J.H."/>
            <person name="Beszteri B."/>
            <person name="Billiau K."/>
            <person name="Bonnet E."/>
            <person name="Bothwell J.H."/>
            <person name="Bowler C."/>
            <person name="Boyen C."/>
            <person name="Brownlee C."/>
            <person name="Carrano C.J."/>
            <person name="Charrier B."/>
            <person name="Cho G.Y."/>
            <person name="Coelho S.M."/>
            <person name="Collen J."/>
            <person name="Corre E."/>
            <person name="Da Silva C."/>
            <person name="Delage L."/>
            <person name="Delaroque N."/>
            <person name="Dittami S.M."/>
            <person name="Doulbeau S."/>
            <person name="Elias M."/>
            <person name="Farnham G."/>
            <person name="Gachon C.M."/>
            <person name="Gschloessl B."/>
            <person name="Heesch S."/>
            <person name="Jabbari K."/>
            <person name="Jubin C."/>
            <person name="Kawai H."/>
            <person name="Kimura K."/>
            <person name="Kloareg B."/>
            <person name="Kupper F.C."/>
            <person name="Lang D."/>
            <person name="Le Bail A."/>
            <person name="Leblanc C."/>
            <person name="Lerouge P."/>
            <person name="Lohr M."/>
            <person name="Lopez P.J."/>
            <person name="Martens C."/>
            <person name="Maumus F."/>
            <person name="Michel G."/>
            <person name="Miranda-Saavedra D."/>
            <person name="Morales J."/>
            <person name="Moreau H."/>
            <person name="Motomura T."/>
            <person name="Nagasato C."/>
            <person name="Napoli C.A."/>
            <person name="Nelson D.R."/>
            <person name="Nyvall-Collen P."/>
            <person name="Peters A.F."/>
            <person name="Pommier C."/>
            <person name="Potin P."/>
            <person name="Poulain J."/>
            <person name="Quesneville H."/>
            <person name="Read B."/>
            <person name="Rensing S.A."/>
            <person name="Ritter A."/>
            <person name="Rousvoal S."/>
            <person name="Samanta M."/>
            <person name="Samson G."/>
            <person name="Schroeder D.C."/>
            <person name="Segurens B."/>
            <person name="Strittmatter M."/>
            <person name="Tonon T."/>
            <person name="Tregear J.W."/>
            <person name="Valentin K."/>
            <person name="von Dassow P."/>
            <person name="Yamagishi T."/>
            <person name="Van de Peer Y."/>
            <person name="Wincker P."/>
        </authorList>
    </citation>
    <scope>NUCLEOTIDE SEQUENCE [LARGE SCALE GENOMIC DNA]</scope>
    <source>
        <strain evidence="10">Ec32 / CCAP1310/4</strain>
    </source>
</reference>
<dbReference type="Pfam" id="PF00884">
    <property type="entry name" value="Sulfatase"/>
    <property type="match status" value="1"/>
</dbReference>
<evidence type="ECO:0000256" key="6">
    <source>
        <dbReference type="SAM" id="MobiDB-lite"/>
    </source>
</evidence>
<feature type="region of interest" description="Disordered" evidence="6">
    <location>
        <begin position="1"/>
        <end position="43"/>
    </location>
</feature>
<dbReference type="PANTHER" id="PTHR10342:SF274">
    <property type="entry name" value="ARYLSULFATASE B"/>
    <property type="match status" value="1"/>
</dbReference>
<keyword evidence="7" id="KW-0472">Membrane</keyword>
<feature type="domain" description="Sulfatase N-terminal" evidence="8">
    <location>
        <begin position="131"/>
        <end position="503"/>
    </location>
</feature>
<keyword evidence="5" id="KW-0325">Glycoprotein</keyword>
<dbReference type="InterPro" id="IPR024607">
    <property type="entry name" value="Sulfatase_CS"/>
</dbReference>
<dbReference type="eggNOG" id="KOG3867">
    <property type="taxonomic scope" value="Eukaryota"/>
</dbReference>
<name>D7FLS5_ECTSI</name>
<dbReference type="OrthoDB" id="103349at2759"/>
<protein>
    <submittedName>
        <fullName evidence="9">Formylglycine-dependent sulfatase</fullName>
        <ecNumber evidence="9">3.1.6.-</ecNumber>
    </submittedName>
</protein>
<evidence type="ECO:0000256" key="4">
    <source>
        <dbReference type="ARBA" id="ARBA00022837"/>
    </source>
</evidence>
<keyword evidence="4" id="KW-0106">Calcium</keyword>
<dbReference type="EMBL" id="FN648144">
    <property type="protein sequence ID" value="CBJ29750.1"/>
    <property type="molecule type" value="Genomic_DNA"/>
</dbReference>
<evidence type="ECO:0000256" key="5">
    <source>
        <dbReference type="ARBA" id="ARBA00023180"/>
    </source>
</evidence>
<evidence type="ECO:0000256" key="2">
    <source>
        <dbReference type="ARBA" id="ARBA00022723"/>
    </source>
</evidence>
<keyword evidence="3 9" id="KW-0378">Hydrolase</keyword>
<dbReference type="PROSITE" id="PS00149">
    <property type="entry name" value="SULFATASE_2"/>
    <property type="match status" value="1"/>
</dbReference>
<evidence type="ECO:0000313" key="10">
    <source>
        <dbReference type="Proteomes" id="UP000002630"/>
    </source>
</evidence>
<accession>D7FLS5</accession>
<feature type="compositionally biased region" description="Basic and acidic residues" evidence="6">
    <location>
        <begin position="94"/>
        <end position="103"/>
    </location>
</feature>
<feature type="transmembrane region" description="Helical" evidence="7">
    <location>
        <begin position="48"/>
        <end position="69"/>
    </location>
</feature>
<dbReference type="Proteomes" id="UP000002630">
    <property type="component" value="Linkage Group LG09"/>
</dbReference>
<sequence length="706" mass="79189">MGDWSDVNRQGSGRALLAETSNSKRRSRQPGASAQSGASPSFRSKWRVSAGVAGVLMFSMALAGLVAIFSTIQRERTPRDASPSQQVQDVSLTRSDETRDVRAPVDIQVDEEEKGEGKGGKPNPQAETAKPNVFFIMVDDMGWNDIGYQSVDLQGVTPHLDRLAAGGVKMTNYYTMSICTPARASLMTGRYVMRYGLQYSVIQPGAPWGLPLTEKIFPEYMKDAGYETHMIGKWHIGSYTSRHIPSQRGFDTYLGYLNDEEMYWTHQSWTAKYNGRKFFDFGFGNATGYYDVIDREVPDQLRDGTISDGDDDETMLSATSSYSSSGGFFKGRYSTQVFHNRALEIIHEKTPYDDEPLYMYLAHQAVHDPLGLPPAEHFTPDQLDLLERIETGSEEGTEALRARFAKVLMYLDYTIGELVEYLETNGWMENSIIIVASDNGGCPSCGGSNYPLRGIKHSYWEGGTKVPSFVYSKSHIPEERWGTEYDGLMHVTDWLPTIAGAAEIDLDGGAGPFDGVDQWPLITSVAAEAEFGSARDEMMYNFDPYILWVDSSDEIGDPEFNLAQGAFRSGKYKYLANEWCTGWYTFDKHILAEEPLTNLTIACDGSPCSDCGQGCTSYNYTDYLFDLEADPREETNLIYDLPDVAHNMRERWVEVAFSEWGNSSYENIDHQSYYVWASFNWWMVPWWNLVGPAAGGGGMRRNSIPQ</sequence>
<dbReference type="GO" id="GO:0008484">
    <property type="term" value="F:sulfuric ester hydrolase activity"/>
    <property type="evidence" value="ECO:0007669"/>
    <property type="project" value="InterPro"/>
</dbReference>
<dbReference type="CDD" id="cd16029">
    <property type="entry name" value="4-S"/>
    <property type="match status" value="1"/>
</dbReference>
<organism evidence="9 10">
    <name type="scientific">Ectocarpus siliculosus</name>
    <name type="common">Brown alga</name>
    <name type="synonym">Conferva siliculosa</name>
    <dbReference type="NCBI Taxonomy" id="2880"/>
    <lineage>
        <taxon>Eukaryota</taxon>
        <taxon>Sar</taxon>
        <taxon>Stramenopiles</taxon>
        <taxon>Ochrophyta</taxon>
        <taxon>PX clade</taxon>
        <taxon>Phaeophyceae</taxon>
        <taxon>Ectocarpales</taxon>
        <taxon>Ectocarpaceae</taxon>
        <taxon>Ectocarpus</taxon>
    </lineage>
</organism>
<dbReference type="STRING" id="2880.D7FLS5"/>
<dbReference type="EC" id="3.1.6.-" evidence="9"/>
<dbReference type="PANTHER" id="PTHR10342">
    <property type="entry name" value="ARYLSULFATASE"/>
    <property type="match status" value="1"/>
</dbReference>
<evidence type="ECO:0000259" key="8">
    <source>
        <dbReference type="Pfam" id="PF00884"/>
    </source>
</evidence>
<feature type="compositionally biased region" description="Polar residues" evidence="6">
    <location>
        <begin position="82"/>
        <end position="93"/>
    </location>
</feature>
<evidence type="ECO:0000256" key="3">
    <source>
        <dbReference type="ARBA" id="ARBA00022801"/>
    </source>
</evidence>
<evidence type="ECO:0000256" key="7">
    <source>
        <dbReference type="SAM" id="Phobius"/>
    </source>
</evidence>
<dbReference type="InterPro" id="IPR047115">
    <property type="entry name" value="ARSB"/>
</dbReference>
<proteinExistence type="inferred from homology"/>
<feature type="region of interest" description="Disordered" evidence="6">
    <location>
        <begin position="75"/>
        <end position="127"/>
    </location>
</feature>
<keyword evidence="7" id="KW-1133">Transmembrane helix</keyword>
<feature type="compositionally biased region" description="Low complexity" evidence="6">
    <location>
        <begin position="29"/>
        <end position="41"/>
    </location>
</feature>
<evidence type="ECO:0000313" key="9">
    <source>
        <dbReference type="EMBL" id="CBJ29750.1"/>
    </source>
</evidence>
<dbReference type="InParanoid" id="D7FLS5"/>
<dbReference type="SUPFAM" id="SSF53649">
    <property type="entry name" value="Alkaline phosphatase-like"/>
    <property type="match status" value="1"/>
</dbReference>
<dbReference type="EMBL" id="FN649734">
    <property type="protein sequence ID" value="CBJ29750.1"/>
    <property type="molecule type" value="Genomic_DNA"/>
</dbReference>
<dbReference type="InterPro" id="IPR000917">
    <property type="entry name" value="Sulfatase_N"/>
</dbReference>
<dbReference type="AlphaFoldDB" id="D7FLS5"/>
<comment type="similarity">
    <text evidence="1">Belongs to the sulfatase family.</text>
</comment>
<dbReference type="Gene3D" id="3.40.720.10">
    <property type="entry name" value="Alkaline Phosphatase, subunit A"/>
    <property type="match status" value="1"/>
</dbReference>
<keyword evidence="10" id="KW-1185">Reference proteome</keyword>
<dbReference type="PROSITE" id="PS00523">
    <property type="entry name" value="SULFATASE_1"/>
    <property type="match status" value="1"/>
</dbReference>
<evidence type="ECO:0000256" key="1">
    <source>
        <dbReference type="ARBA" id="ARBA00008779"/>
    </source>
</evidence>